<dbReference type="GeneID" id="56036525"/>
<dbReference type="Proteomes" id="UP000509626">
    <property type="component" value="Chromosome"/>
</dbReference>
<dbReference type="AlphaFoldDB" id="A0A7D5L965"/>
<dbReference type="Gene3D" id="1.10.10.10">
    <property type="entry name" value="Winged helix-like DNA-binding domain superfamily/Winged helix DNA-binding domain"/>
    <property type="match status" value="1"/>
</dbReference>
<dbReference type="SUPFAM" id="SSF46785">
    <property type="entry name" value="Winged helix' DNA-binding domain"/>
    <property type="match status" value="1"/>
</dbReference>
<accession>A0A7D5L965</accession>
<gene>
    <name evidence="1" type="ORF">HUG12_03660</name>
</gene>
<dbReference type="InterPro" id="IPR036388">
    <property type="entry name" value="WH-like_DNA-bd_sf"/>
</dbReference>
<reference evidence="1 2" key="1">
    <citation type="submission" date="2020-06" db="EMBL/GenBank/DDBJ databases">
        <title>NJ-3-1, isolated from saline soil.</title>
        <authorList>
            <person name="Cui H.L."/>
            <person name="Shi X."/>
        </authorList>
    </citation>
    <scope>NUCLEOTIDE SEQUENCE [LARGE SCALE GENOMIC DNA]</scope>
    <source>
        <strain evidence="1 2">NJ-3-1</strain>
    </source>
</reference>
<evidence type="ECO:0008006" key="3">
    <source>
        <dbReference type="Google" id="ProtNLM"/>
    </source>
</evidence>
<dbReference type="EMBL" id="CP058579">
    <property type="protein sequence ID" value="QLG60887.1"/>
    <property type="molecule type" value="Genomic_DNA"/>
</dbReference>
<dbReference type="KEGG" id="halu:HUG12_03660"/>
<dbReference type="InterPro" id="IPR036390">
    <property type="entry name" value="WH_DNA-bd_sf"/>
</dbReference>
<sequence>MTDDPEWPTEATVPVARLLYQAGVALSPAGVRANLVRRTDDPPSPGAVRDAIDAMRERGLVRSLDDGEHYLLTGSGREYVETEIDQEGVGFVD</sequence>
<evidence type="ECO:0000313" key="2">
    <source>
        <dbReference type="Proteomes" id="UP000509626"/>
    </source>
</evidence>
<organism evidence="1 2">
    <name type="scientific">Halorarum salinum</name>
    <dbReference type="NCBI Taxonomy" id="2743089"/>
    <lineage>
        <taxon>Archaea</taxon>
        <taxon>Methanobacteriati</taxon>
        <taxon>Methanobacteriota</taxon>
        <taxon>Stenosarchaea group</taxon>
        <taxon>Halobacteria</taxon>
        <taxon>Halobacteriales</taxon>
        <taxon>Haloferacaceae</taxon>
        <taxon>Halorarum</taxon>
    </lineage>
</organism>
<keyword evidence="2" id="KW-1185">Reference proteome</keyword>
<name>A0A7D5L965_9EURY</name>
<dbReference type="OrthoDB" id="256554at2157"/>
<evidence type="ECO:0000313" key="1">
    <source>
        <dbReference type="EMBL" id="QLG60887.1"/>
    </source>
</evidence>
<proteinExistence type="predicted"/>
<protein>
    <recommendedName>
        <fullName evidence="3">Transcriptional regulator</fullName>
    </recommendedName>
</protein>
<dbReference type="RefSeq" id="WP_179267473.1">
    <property type="nucleotide sequence ID" value="NZ_CP058579.1"/>
</dbReference>